<sequence>MSSLNIKQLKSFFTFDLPVKYSYIYSCFRKTHERQRDIYASWPAEATRRQLINEYWSNALWHYLLLFVLADLTVFFYSGQLNAMYVLAGVTLGMAAYLPVYFLVYRPIFTGDFLPMLETVIATYEGRERAWLEKCKQDQLTNRALVLFLYAFDKVSKANYLTPSDKCADLLHKIFGSSPAGIKKALDLIFKKDKRAKLEHRHLVEVSKSFEEAYVVLEAMQFDEGIKQLRQLEQQFQRP</sequence>
<evidence type="ECO:0000313" key="2">
    <source>
        <dbReference type="EMBL" id="QJB38784.1"/>
    </source>
</evidence>
<feature type="transmembrane region" description="Helical" evidence="1">
    <location>
        <begin position="59"/>
        <end position="77"/>
    </location>
</feature>
<keyword evidence="1" id="KW-1133">Transmembrane helix</keyword>
<evidence type="ECO:0000256" key="1">
    <source>
        <dbReference type="SAM" id="Phobius"/>
    </source>
</evidence>
<protein>
    <submittedName>
        <fullName evidence="2">Uncharacterized protein</fullName>
    </submittedName>
</protein>
<dbReference type="RefSeq" id="WP_168860854.1">
    <property type="nucleotide sequence ID" value="NZ_CP051204.2"/>
</dbReference>
<reference evidence="2" key="1">
    <citation type="submission" date="2020-09" db="EMBL/GenBank/DDBJ databases">
        <authorList>
            <person name="Kittiwongwattana C."/>
        </authorList>
    </citation>
    <scope>NUCLEOTIDE SEQUENCE</scope>
    <source>
        <strain evidence="2">1303</strain>
    </source>
</reference>
<keyword evidence="1" id="KW-0472">Membrane</keyword>
<proteinExistence type="predicted"/>
<accession>A0ABX6LFC9</accession>
<evidence type="ECO:0000313" key="3">
    <source>
        <dbReference type="Proteomes" id="UP000503144"/>
    </source>
</evidence>
<feature type="transmembrane region" description="Helical" evidence="1">
    <location>
        <begin position="83"/>
        <end position="104"/>
    </location>
</feature>
<dbReference type="EMBL" id="CP051204">
    <property type="protein sequence ID" value="QJB38784.1"/>
    <property type="molecule type" value="Genomic_DNA"/>
</dbReference>
<name>A0ABX6LFC9_9BACT</name>
<keyword evidence="1" id="KW-0812">Transmembrane</keyword>
<organism evidence="2 3">
    <name type="scientific">Chitinophaga oryzae</name>
    <dbReference type="NCBI Taxonomy" id="2725414"/>
    <lineage>
        <taxon>Bacteria</taxon>
        <taxon>Pseudomonadati</taxon>
        <taxon>Bacteroidota</taxon>
        <taxon>Chitinophagia</taxon>
        <taxon>Chitinophagales</taxon>
        <taxon>Chitinophagaceae</taxon>
        <taxon>Chitinophaga</taxon>
    </lineage>
</organism>
<dbReference type="Proteomes" id="UP000503144">
    <property type="component" value="Chromosome"/>
</dbReference>
<gene>
    <name evidence="2" type="ORF">HF324_13275</name>
</gene>
<keyword evidence="3" id="KW-1185">Reference proteome</keyword>